<keyword evidence="2" id="KW-1185">Reference proteome</keyword>
<gene>
    <name evidence="1" type="ORF">VZ95_07470</name>
</gene>
<evidence type="ECO:0000313" key="2">
    <source>
        <dbReference type="Proteomes" id="UP000033774"/>
    </source>
</evidence>
<evidence type="ECO:0000313" key="1">
    <source>
        <dbReference type="EMBL" id="KJV10057.1"/>
    </source>
</evidence>
<comment type="caution">
    <text evidence="1">The sequence shown here is derived from an EMBL/GenBank/DDBJ whole genome shotgun (WGS) entry which is preliminary data.</text>
</comment>
<organism evidence="1 2">
    <name type="scientific">Elstera litoralis</name>
    <dbReference type="NCBI Taxonomy" id="552518"/>
    <lineage>
        <taxon>Bacteria</taxon>
        <taxon>Pseudomonadati</taxon>
        <taxon>Pseudomonadota</taxon>
        <taxon>Alphaproteobacteria</taxon>
        <taxon>Rhodospirillales</taxon>
        <taxon>Rhodospirillaceae</taxon>
        <taxon>Elstera</taxon>
    </lineage>
</organism>
<proteinExistence type="predicted"/>
<protein>
    <recommendedName>
        <fullName evidence="3">Glycoside hydrolase 123 C-terminal domain-containing protein</fullName>
    </recommendedName>
</protein>
<accession>A0A0F3ITX0</accession>
<dbReference type="EMBL" id="LAJY01000162">
    <property type="protein sequence ID" value="KJV10057.1"/>
    <property type="molecule type" value="Genomic_DNA"/>
</dbReference>
<name>A0A0F3ITX0_9PROT</name>
<dbReference type="PATRIC" id="fig|552518.3.peg.680"/>
<reference evidence="1 2" key="1">
    <citation type="submission" date="2015-03" db="EMBL/GenBank/DDBJ databases">
        <title>Draft genome sequence of Elstera litoralis.</title>
        <authorList>
            <person name="Rahalkar M.C."/>
            <person name="Dhakephalkar P.K."/>
            <person name="Pore S.D."/>
            <person name="Arora P."/>
            <person name="Kapse N.G."/>
            <person name="Pandit P.S."/>
        </authorList>
    </citation>
    <scope>NUCLEOTIDE SEQUENCE [LARGE SCALE GENOMIC DNA]</scope>
    <source>
        <strain evidence="1 2">Dia-1</strain>
    </source>
</reference>
<evidence type="ECO:0008006" key="3">
    <source>
        <dbReference type="Google" id="ProtNLM"/>
    </source>
</evidence>
<sequence length="579" mass="63076">MRLSVTPGRWHLRLWLEDPGDWETLPRVLNRNVTANGLVLDHRAWSLPEWISRRYLAGGQGDTPSLASAWEAFGQRRGDRIDATLDLTDGQLEIAFQGDRPTYLAGLTLAPATDAGEAALAGLDARRAEAFDAAWPVWSPPTPVSGPVAPLEIAQNGAVRYALWLPPGAQVAQVRADAGLEVQAWEGRWTLERAQAASQLLIPAARHLMPLGSLTSRLPDRPRRLVLWLRAVSAKAGPHALTLHFADGAVQRVPVTVLPITLPEARTAVSPYLDDPPQEVWRADGGEDRRLEGYRCDARFLTHLGLTPHAPPLDLHTPARLRAMLAESAPPWIAYAGLKRALADGGVEATAKRLHDLDGALLPAQRDQIYWSIADEPSNPAHGSSDFAAGARLREALPWLKLAAHLNAPGDAQFLAGLDMALVNQGFGLDRPQLRTARASLTRPDAKLWLYNAESPRLAAGFWLWLTGAEGYLQWHARMPTADPFDPTDGREADFGLLHPSADPCPALPAIDDSLLTLAEAVEDSRWITALAGSRAPAAARLLGVLRDTLGDRWADARARATPEFFTMFRQKAALALRP</sequence>
<dbReference type="AlphaFoldDB" id="A0A0F3ITX0"/>
<dbReference type="Proteomes" id="UP000033774">
    <property type="component" value="Unassembled WGS sequence"/>
</dbReference>